<dbReference type="Pfam" id="PF01408">
    <property type="entry name" value="GFO_IDH_MocA"/>
    <property type="match status" value="1"/>
</dbReference>
<dbReference type="OrthoDB" id="9815825at2"/>
<comment type="cofactor">
    <cofactor evidence="1">
        <name>Zn(2+)</name>
        <dbReference type="ChEBI" id="CHEBI:29105"/>
    </cofactor>
</comment>
<keyword evidence="5 7" id="KW-0560">Oxidoreductase</keyword>
<dbReference type="InterPro" id="IPR011032">
    <property type="entry name" value="GroES-like_sf"/>
</dbReference>
<dbReference type="InterPro" id="IPR013154">
    <property type="entry name" value="ADH-like_N"/>
</dbReference>
<dbReference type="SMART" id="SM00829">
    <property type="entry name" value="PKS_ER"/>
    <property type="match status" value="1"/>
</dbReference>
<dbReference type="InterPro" id="IPR013149">
    <property type="entry name" value="ADH-like_C"/>
</dbReference>
<accession>A0A5C6CQR4</accession>
<proteinExistence type="inferred from homology"/>
<evidence type="ECO:0000256" key="1">
    <source>
        <dbReference type="ARBA" id="ARBA00001947"/>
    </source>
</evidence>
<name>A0A5C6CQR4_9BACT</name>
<evidence type="ECO:0000259" key="6">
    <source>
        <dbReference type="SMART" id="SM00829"/>
    </source>
</evidence>
<evidence type="ECO:0000256" key="2">
    <source>
        <dbReference type="ARBA" id="ARBA00008072"/>
    </source>
</evidence>
<dbReference type="Proteomes" id="UP000318437">
    <property type="component" value="Unassembled WGS sequence"/>
</dbReference>
<dbReference type="SUPFAM" id="SSF55347">
    <property type="entry name" value="Glyceraldehyde-3-phosphate dehydrogenase-like, C-terminal domain"/>
    <property type="match status" value="1"/>
</dbReference>
<dbReference type="Pfam" id="PF00107">
    <property type="entry name" value="ADH_zinc_N"/>
    <property type="match status" value="1"/>
</dbReference>
<keyword evidence="3" id="KW-0479">Metal-binding</keyword>
<dbReference type="GO" id="GO:0000166">
    <property type="term" value="F:nucleotide binding"/>
    <property type="evidence" value="ECO:0007669"/>
    <property type="project" value="InterPro"/>
</dbReference>
<protein>
    <submittedName>
        <fullName evidence="7">Alcohol dehydrogenase</fullName>
        <ecNumber evidence="7">1.1.1.1</ecNumber>
    </submittedName>
</protein>
<evidence type="ECO:0000313" key="8">
    <source>
        <dbReference type="Proteomes" id="UP000318437"/>
    </source>
</evidence>
<dbReference type="PANTHER" id="PTHR43350:SF19">
    <property type="entry name" value="D-GULOSIDE 3-DEHYDROGENASE"/>
    <property type="match status" value="1"/>
</dbReference>
<gene>
    <name evidence="7" type="primary">adhT</name>
    <name evidence="7" type="ORF">Pla144_30130</name>
</gene>
<dbReference type="Gene3D" id="3.90.180.10">
    <property type="entry name" value="Medium-chain alcohol dehydrogenases, catalytic domain"/>
    <property type="match status" value="2"/>
</dbReference>
<sequence>MLQLLQNIRSGELALHEVPAPAVAPGEVLIANQASLVSAGTEKMVMDLAKKSLLGKARERPDHVRRVLEKVHNEGLVSTYRQVRQKLEEPLSMGYSSAGVVIACGQGVQDFKPGDRVASNGPHAEVVSVPRNLCARVPENVSLESAAFGVLGSIALQGVRLTQTTLGETVLVIGLGLVGQLTVALLKAAGVRVLGVDPDASRCELAVRMGADVARPDLGSETIEQLTGGLGADAVVITASTKSNGPIEMAAGAVRQKGRIVLVGVVGLELDRRPFYFKECEFVVSCSYGPGRYDASYEERGQDYPAAYVRWTEQRNIQAVLDLMGAGRLDVGPLISHRFEIGEAARAYEIIESGSEAFLGMVLEYGGKEVARREARGGKEVARREALGASNSTRHSFGTSIRLRAASGKSGGKSRCGVLGVGNFARGVMLPAMRDAGAFEIAAICSAKGVSAAQAAKTYNAEVACTDEEEIFGDPSIDTVFSFTRHDLHARHVLRAIQTGKNIFVEKPLCLTVEELGEVEGEVARREARGGKEVVRREALGAREEGGELSAGGGRETPLVMVGFNRRFSPSARLVREHFAQVAAPLTVSIRFNAGDIPAEHWTQQDEEGGGRIIGEACHAIDLATYLCGAPVVRVFAESVGGDQPGQITDDQCFITLRHANGSISNIAYLAGGDRAFPKERVEVLGAGRVAVIDDFHTVTTYHGGKKKVTKGKQQKGHAEEIAEFANAIVAGGEAPIPWEELRATSLAAILAVRSLREGGVVEVSG</sequence>
<dbReference type="SUPFAM" id="SSF50129">
    <property type="entry name" value="GroES-like"/>
    <property type="match status" value="1"/>
</dbReference>
<dbReference type="InterPro" id="IPR000683">
    <property type="entry name" value="Gfo/Idh/MocA-like_OxRdtase_N"/>
</dbReference>
<dbReference type="Pfam" id="PF22725">
    <property type="entry name" value="GFO_IDH_MocA_C3"/>
    <property type="match status" value="1"/>
</dbReference>
<dbReference type="GO" id="GO:0004022">
    <property type="term" value="F:alcohol dehydrogenase (NAD+) activity"/>
    <property type="evidence" value="ECO:0007669"/>
    <property type="project" value="UniProtKB-EC"/>
</dbReference>
<evidence type="ECO:0000256" key="4">
    <source>
        <dbReference type="ARBA" id="ARBA00022833"/>
    </source>
</evidence>
<dbReference type="PANTHER" id="PTHR43350">
    <property type="entry name" value="NAD-DEPENDENT ALCOHOL DEHYDROGENASE"/>
    <property type="match status" value="1"/>
</dbReference>
<feature type="domain" description="Enoyl reductase (ER)" evidence="6">
    <location>
        <begin position="11"/>
        <end position="359"/>
    </location>
</feature>
<organism evidence="7 8">
    <name type="scientific">Bythopirellula polymerisocia</name>
    <dbReference type="NCBI Taxonomy" id="2528003"/>
    <lineage>
        <taxon>Bacteria</taxon>
        <taxon>Pseudomonadati</taxon>
        <taxon>Planctomycetota</taxon>
        <taxon>Planctomycetia</taxon>
        <taxon>Pirellulales</taxon>
        <taxon>Lacipirellulaceae</taxon>
        <taxon>Bythopirellula</taxon>
    </lineage>
</organism>
<dbReference type="Gene3D" id="3.30.360.10">
    <property type="entry name" value="Dihydrodipicolinate Reductase, domain 2"/>
    <property type="match status" value="1"/>
</dbReference>
<dbReference type="InterPro" id="IPR020843">
    <property type="entry name" value="ER"/>
</dbReference>
<comment type="similarity">
    <text evidence="2">Belongs to the zinc-containing alcohol dehydrogenase family.</text>
</comment>
<keyword evidence="8" id="KW-1185">Reference proteome</keyword>
<evidence type="ECO:0000256" key="3">
    <source>
        <dbReference type="ARBA" id="ARBA00022723"/>
    </source>
</evidence>
<evidence type="ECO:0000313" key="7">
    <source>
        <dbReference type="EMBL" id="TWU25801.1"/>
    </source>
</evidence>
<dbReference type="InterPro" id="IPR036291">
    <property type="entry name" value="NAD(P)-bd_dom_sf"/>
</dbReference>
<comment type="caution">
    <text evidence="7">The sequence shown here is derived from an EMBL/GenBank/DDBJ whole genome shotgun (WGS) entry which is preliminary data.</text>
</comment>
<dbReference type="GO" id="GO:0046872">
    <property type="term" value="F:metal ion binding"/>
    <property type="evidence" value="ECO:0007669"/>
    <property type="project" value="UniProtKB-KW"/>
</dbReference>
<evidence type="ECO:0000256" key="5">
    <source>
        <dbReference type="ARBA" id="ARBA00023002"/>
    </source>
</evidence>
<keyword evidence="4" id="KW-0862">Zinc</keyword>
<dbReference type="EMBL" id="SJPS01000004">
    <property type="protein sequence ID" value="TWU25801.1"/>
    <property type="molecule type" value="Genomic_DNA"/>
</dbReference>
<dbReference type="CDD" id="cd08255">
    <property type="entry name" value="2-desacetyl-2-hydroxyethyl_bacteriochlorophyllide_like"/>
    <property type="match status" value="1"/>
</dbReference>
<dbReference type="AlphaFoldDB" id="A0A5C6CQR4"/>
<dbReference type="EC" id="1.1.1.1" evidence="7"/>
<dbReference type="Pfam" id="PF08240">
    <property type="entry name" value="ADH_N"/>
    <property type="match status" value="1"/>
</dbReference>
<dbReference type="SUPFAM" id="SSF51735">
    <property type="entry name" value="NAD(P)-binding Rossmann-fold domains"/>
    <property type="match status" value="2"/>
</dbReference>
<dbReference type="InterPro" id="IPR055170">
    <property type="entry name" value="GFO_IDH_MocA-like_dom"/>
</dbReference>
<reference evidence="7 8" key="1">
    <citation type="submission" date="2019-02" db="EMBL/GenBank/DDBJ databases">
        <title>Deep-cultivation of Planctomycetes and their phenomic and genomic characterization uncovers novel biology.</title>
        <authorList>
            <person name="Wiegand S."/>
            <person name="Jogler M."/>
            <person name="Boedeker C."/>
            <person name="Pinto D."/>
            <person name="Vollmers J."/>
            <person name="Rivas-Marin E."/>
            <person name="Kohn T."/>
            <person name="Peeters S.H."/>
            <person name="Heuer A."/>
            <person name="Rast P."/>
            <person name="Oberbeckmann S."/>
            <person name="Bunk B."/>
            <person name="Jeske O."/>
            <person name="Meyerdierks A."/>
            <person name="Storesund J.E."/>
            <person name="Kallscheuer N."/>
            <person name="Luecker S."/>
            <person name="Lage O.M."/>
            <person name="Pohl T."/>
            <person name="Merkel B.J."/>
            <person name="Hornburger P."/>
            <person name="Mueller R.-W."/>
            <person name="Bruemmer F."/>
            <person name="Labrenz M."/>
            <person name="Spormann A.M."/>
            <person name="Op Den Camp H."/>
            <person name="Overmann J."/>
            <person name="Amann R."/>
            <person name="Jetten M.S.M."/>
            <person name="Mascher T."/>
            <person name="Medema M.H."/>
            <person name="Devos D.P."/>
            <person name="Kaster A.-K."/>
            <person name="Ovreas L."/>
            <person name="Rohde M."/>
            <person name="Galperin M.Y."/>
            <person name="Jogler C."/>
        </authorList>
    </citation>
    <scope>NUCLEOTIDE SEQUENCE [LARGE SCALE GENOMIC DNA]</scope>
    <source>
        <strain evidence="7 8">Pla144</strain>
    </source>
</reference>
<dbReference type="Gene3D" id="3.40.50.720">
    <property type="entry name" value="NAD(P)-binding Rossmann-like Domain"/>
    <property type="match status" value="2"/>
</dbReference>